<gene>
    <name evidence="2" type="ORF">THAOC_19199</name>
</gene>
<feature type="region of interest" description="Disordered" evidence="1">
    <location>
        <begin position="22"/>
        <end position="49"/>
    </location>
</feature>
<name>K0S6B3_THAOC</name>
<accession>K0S6B3</accession>
<reference evidence="2 3" key="1">
    <citation type="journal article" date="2012" name="Genome Biol.">
        <title>Genome and low-iron response of an oceanic diatom adapted to chronic iron limitation.</title>
        <authorList>
            <person name="Lommer M."/>
            <person name="Specht M."/>
            <person name="Roy A.S."/>
            <person name="Kraemer L."/>
            <person name="Andreson R."/>
            <person name="Gutowska M.A."/>
            <person name="Wolf J."/>
            <person name="Bergner S.V."/>
            <person name="Schilhabel M.B."/>
            <person name="Klostermeier U.C."/>
            <person name="Beiko R.G."/>
            <person name="Rosenstiel P."/>
            <person name="Hippler M."/>
            <person name="Laroche J."/>
        </authorList>
    </citation>
    <scope>NUCLEOTIDE SEQUENCE [LARGE SCALE GENOMIC DNA]</scope>
    <source>
        <strain evidence="2 3">CCMP1005</strain>
    </source>
</reference>
<evidence type="ECO:0000313" key="2">
    <source>
        <dbReference type="EMBL" id="EJK60449.1"/>
    </source>
</evidence>
<dbReference type="Proteomes" id="UP000266841">
    <property type="component" value="Unassembled WGS sequence"/>
</dbReference>
<feature type="non-terminal residue" evidence="2">
    <location>
        <position position="183"/>
    </location>
</feature>
<protein>
    <submittedName>
        <fullName evidence="2">Uncharacterized protein</fullName>
    </submittedName>
</protein>
<keyword evidence="3" id="KW-1185">Reference proteome</keyword>
<proteinExistence type="predicted"/>
<evidence type="ECO:0000313" key="3">
    <source>
        <dbReference type="Proteomes" id="UP000266841"/>
    </source>
</evidence>
<sequence>MAVASLARGALLDYGGDGLGAVSPGGDVRPRRRPGEAAWTPGGTRTRSTPVSIPRLARLSCQLLSLHPARRLDDRNDPVRTSGVLSDYAEANRCADDGREMDLASRAAFCEVALLASVSHGIHAAFLALGEEVPPLPTPEEMGRAPGPMNLRYSSLLRRVRRDDAVAAAPFFLGRDIDRSSPE</sequence>
<dbReference type="EMBL" id="AGNL01021092">
    <property type="protein sequence ID" value="EJK60449.1"/>
    <property type="molecule type" value="Genomic_DNA"/>
</dbReference>
<evidence type="ECO:0000256" key="1">
    <source>
        <dbReference type="SAM" id="MobiDB-lite"/>
    </source>
</evidence>
<dbReference type="AlphaFoldDB" id="K0S6B3"/>
<comment type="caution">
    <text evidence="2">The sequence shown here is derived from an EMBL/GenBank/DDBJ whole genome shotgun (WGS) entry which is preliminary data.</text>
</comment>
<organism evidence="2 3">
    <name type="scientific">Thalassiosira oceanica</name>
    <name type="common">Marine diatom</name>
    <dbReference type="NCBI Taxonomy" id="159749"/>
    <lineage>
        <taxon>Eukaryota</taxon>
        <taxon>Sar</taxon>
        <taxon>Stramenopiles</taxon>
        <taxon>Ochrophyta</taxon>
        <taxon>Bacillariophyta</taxon>
        <taxon>Coscinodiscophyceae</taxon>
        <taxon>Thalassiosirophycidae</taxon>
        <taxon>Thalassiosirales</taxon>
        <taxon>Thalassiosiraceae</taxon>
        <taxon>Thalassiosira</taxon>
    </lineage>
</organism>